<dbReference type="PROSITE" id="PS51257">
    <property type="entry name" value="PROKAR_LIPOPROTEIN"/>
    <property type="match status" value="1"/>
</dbReference>
<name>E7DQE6_9NOSO</name>
<reference evidence="1" key="1">
    <citation type="journal article" date="2011" name="Acta Physiol. Plant.">
        <title>An investigation on the genetic background of Nostoc flagelliforme by similarity analysis of its partial genomic DNA and phylogenetic comparison of deduced related species.</title>
        <authorList>
            <person name="Gao X."/>
            <person name="Liu K."/>
            <person name="Qiu B.S."/>
        </authorList>
    </citation>
    <scope>NUCLEOTIDE SEQUENCE</scope>
    <source>
        <strain evidence="1">Sunitezuoqi</strain>
    </source>
</reference>
<sequence>MSDCTKPAGAGHFIFWKCQGIPLAIAIACNPLSSIAAPAPVVRTIKQTQASGTNAKLQTINVWKGHGVSISFYGVGEIIQRAWIDDPSQILIDTDGCLKGVDRECEQPGAGLIHLRRIHKLSIRGLPAVATTHLTIVTQTREGERKSYHFRVAPSNGKPQYSQIALINDEPALVTPPPRTLQPITQTINTTRQIRFGVAVAIRNKLLTPSSPLHGRIEQVITYLLQGDELSTAANKAVVSMELVNKLIQLGQNNSKFTHYQFKITISVGSETRH</sequence>
<organism evidence="1">
    <name type="scientific">Nostoc flagelliforme str. Sunitezuoqi</name>
    <dbReference type="NCBI Taxonomy" id="676037"/>
    <lineage>
        <taxon>Bacteria</taxon>
        <taxon>Bacillati</taxon>
        <taxon>Cyanobacteriota</taxon>
        <taxon>Cyanophyceae</taxon>
        <taxon>Nostocales</taxon>
        <taxon>Nostocaceae</taxon>
        <taxon>Nostoc</taxon>
    </lineage>
</organism>
<dbReference type="AlphaFoldDB" id="E7DQE6"/>
<protein>
    <submittedName>
        <fullName evidence="1">Uncharacterized protein</fullName>
    </submittedName>
</protein>
<accession>E7DQE6</accession>
<dbReference type="EMBL" id="HQ291167">
    <property type="protein sequence ID" value="ADO19304.1"/>
    <property type="molecule type" value="Genomic_DNA"/>
</dbReference>
<proteinExistence type="predicted"/>
<gene>
    <name evidence="1" type="ORF">Nfla_9502</name>
</gene>
<evidence type="ECO:0000313" key="1">
    <source>
        <dbReference type="EMBL" id="ADO19304.1"/>
    </source>
</evidence>